<reference evidence="7" key="2">
    <citation type="submission" date="2022-06" db="UniProtKB">
        <authorList>
            <consortium name="EnsemblMetazoa"/>
        </authorList>
    </citation>
    <scope>IDENTIFICATION</scope>
    <source>
        <strain evidence="7">DF5081</strain>
    </source>
</reference>
<evidence type="ECO:0000256" key="2">
    <source>
        <dbReference type="ARBA" id="ARBA00022723"/>
    </source>
</evidence>
<dbReference type="Pfam" id="PF01926">
    <property type="entry name" value="MMR_HSR1"/>
    <property type="match status" value="1"/>
</dbReference>
<feature type="domain" description="Obg" evidence="6">
    <location>
        <begin position="181"/>
        <end position="318"/>
    </location>
</feature>
<evidence type="ECO:0000256" key="1">
    <source>
        <dbReference type="ARBA" id="ARBA00001968"/>
    </source>
</evidence>
<dbReference type="InterPro" id="IPR027417">
    <property type="entry name" value="P-loop_NTPase"/>
</dbReference>
<dbReference type="GO" id="GO:0005739">
    <property type="term" value="C:mitochondrion"/>
    <property type="evidence" value="ECO:0007669"/>
    <property type="project" value="TreeGrafter"/>
</dbReference>
<dbReference type="InterPro" id="IPR036726">
    <property type="entry name" value="GTP1_OBG_dom_sf"/>
</dbReference>
<dbReference type="PANTHER" id="PTHR11702">
    <property type="entry name" value="DEVELOPMENTALLY REGULATED GTP-BINDING PROTEIN-RELATED"/>
    <property type="match status" value="1"/>
</dbReference>
<dbReference type="EnsemblMetazoa" id="CJA13346a.1">
    <property type="protein sequence ID" value="CJA13346a.1"/>
    <property type="gene ID" value="WBGene00132550"/>
</dbReference>
<evidence type="ECO:0000259" key="5">
    <source>
        <dbReference type="PROSITE" id="PS51710"/>
    </source>
</evidence>
<dbReference type="Gene3D" id="3.40.50.300">
    <property type="entry name" value="P-loop containing nucleotide triphosphate hydrolases"/>
    <property type="match status" value="1"/>
</dbReference>
<evidence type="ECO:0000256" key="4">
    <source>
        <dbReference type="ARBA" id="ARBA00023134"/>
    </source>
</evidence>
<accession>A0A8R1HX70</accession>
<organism evidence="7 8">
    <name type="scientific">Caenorhabditis japonica</name>
    <dbReference type="NCBI Taxonomy" id="281687"/>
    <lineage>
        <taxon>Eukaryota</taxon>
        <taxon>Metazoa</taxon>
        <taxon>Ecdysozoa</taxon>
        <taxon>Nematoda</taxon>
        <taxon>Chromadorea</taxon>
        <taxon>Rhabditida</taxon>
        <taxon>Rhabditina</taxon>
        <taxon>Rhabditomorpha</taxon>
        <taxon>Rhabditoidea</taxon>
        <taxon>Rhabditidae</taxon>
        <taxon>Peloderinae</taxon>
        <taxon>Caenorhabditis</taxon>
    </lineage>
</organism>
<dbReference type="SUPFAM" id="SSF82051">
    <property type="entry name" value="Obg GTP-binding protein N-terminal domain"/>
    <property type="match status" value="1"/>
</dbReference>
<dbReference type="PROSITE" id="PS51710">
    <property type="entry name" value="G_OBG"/>
    <property type="match status" value="1"/>
</dbReference>
<evidence type="ECO:0008006" key="9">
    <source>
        <dbReference type="Google" id="ProtNLM"/>
    </source>
</evidence>
<dbReference type="Pfam" id="PF13359">
    <property type="entry name" value="DDE_Tnp_4"/>
    <property type="match status" value="1"/>
</dbReference>
<dbReference type="InterPro" id="IPR031167">
    <property type="entry name" value="G_OBG"/>
</dbReference>
<dbReference type="PANTHER" id="PTHR11702:SF43">
    <property type="entry name" value="GTP-BINDING PROTEIN 10"/>
    <property type="match status" value="1"/>
</dbReference>
<dbReference type="InterPro" id="IPR006169">
    <property type="entry name" value="GTP1_OBG_dom"/>
</dbReference>
<proteinExistence type="predicted"/>
<evidence type="ECO:0000313" key="7">
    <source>
        <dbReference type="EnsemblMetazoa" id="CJA13346a.1"/>
    </source>
</evidence>
<dbReference type="GO" id="GO:0042254">
    <property type="term" value="P:ribosome biogenesis"/>
    <property type="evidence" value="ECO:0007669"/>
    <property type="project" value="UniProtKB-UniRule"/>
</dbReference>
<name>A0A8R1HX70_CAEJA</name>
<evidence type="ECO:0000256" key="3">
    <source>
        <dbReference type="ARBA" id="ARBA00022741"/>
    </source>
</evidence>
<dbReference type="Pfam" id="PF01018">
    <property type="entry name" value="GTP1_OBG"/>
    <property type="match status" value="1"/>
</dbReference>
<dbReference type="GO" id="GO:0046872">
    <property type="term" value="F:metal ion binding"/>
    <property type="evidence" value="ECO:0007669"/>
    <property type="project" value="UniProtKB-KW"/>
</dbReference>
<sequence length="550" mass="61511">MPETLESLEQKFYNLTDMNGAQRRIPCFALLDGKHFAVEHPPHSGSLNANYKGFFSFNSLMLCDSDLRVMYCQISELGVNSDAQLFRDGPLQSILDDLVRMAGFRMLPDHRTLMPPFLLADNGFALTHSTMQPYRQNSLTLENYEFNKMISAVRPIPMRITCNLRETVARVQKLIKNDFNIVTIDQFKINVKAGNGGPGLARYNGVGGTGGNVYFVAKPSMAFVDIKKELNSKMRIRAQNGDSSSKTSLLGSNGKHELFDVPVGTEVVNRTEDKLIANCTVPFRRYLIARGGKGGSMSSAYKGEKGESVDVDLHMKLCPNIGLLGFPNAGKSSLLKALVPEKSVKIGEYPFTTVNPQMAFWKDTLEDGNFSTLPQALTLSVLDLPGIIEGASVNRGMGYKFLKHLENADIIVMVVDCGGFQLKNELDCPFRTPLESIALLNCEIERYDKNLLKKPVVCVLNKIDILDEQGREKISYLATDLRTHQWVKKLDNDEMRPKNAIRFESVVELSAKSGNVDKLREVLSQLRHYLHSMKDDNSPAEKSSQKQRLR</sequence>
<dbReference type="PROSITE" id="PS51883">
    <property type="entry name" value="OBG"/>
    <property type="match status" value="1"/>
</dbReference>
<keyword evidence="4" id="KW-0342">GTP-binding</keyword>
<dbReference type="AlphaFoldDB" id="A0A8R1HX70"/>
<feature type="domain" description="OBG-type G" evidence="5">
    <location>
        <begin position="319"/>
        <end position="524"/>
    </location>
</feature>
<keyword evidence="8" id="KW-1185">Reference proteome</keyword>
<evidence type="ECO:0000259" key="6">
    <source>
        <dbReference type="PROSITE" id="PS51883"/>
    </source>
</evidence>
<comment type="cofactor">
    <cofactor evidence="1">
        <name>a divalent metal cation</name>
        <dbReference type="ChEBI" id="CHEBI:60240"/>
    </cofactor>
</comment>
<dbReference type="Gene3D" id="2.70.210.12">
    <property type="entry name" value="GTP1/OBG domain"/>
    <property type="match status" value="1"/>
</dbReference>
<dbReference type="InterPro" id="IPR045086">
    <property type="entry name" value="OBG_GTPase"/>
</dbReference>
<dbReference type="InterPro" id="IPR006073">
    <property type="entry name" value="GTP-bd"/>
</dbReference>
<keyword evidence="2" id="KW-0479">Metal-binding</keyword>
<dbReference type="Proteomes" id="UP000005237">
    <property type="component" value="Unassembled WGS sequence"/>
</dbReference>
<dbReference type="GO" id="GO:0005525">
    <property type="term" value="F:GTP binding"/>
    <property type="evidence" value="ECO:0007669"/>
    <property type="project" value="UniProtKB-KW"/>
</dbReference>
<keyword evidence="3" id="KW-0547">Nucleotide-binding</keyword>
<dbReference type="SUPFAM" id="SSF52540">
    <property type="entry name" value="P-loop containing nucleoside triphosphate hydrolases"/>
    <property type="match status" value="1"/>
</dbReference>
<evidence type="ECO:0000313" key="8">
    <source>
        <dbReference type="Proteomes" id="UP000005237"/>
    </source>
</evidence>
<reference evidence="8" key="1">
    <citation type="submission" date="2010-08" db="EMBL/GenBank/DDBJ databases">
        <authorList>
            <consortium name="Caenorhabditis japonica Sequencing Consortium"/>
            <person name="Wilson R.K."/>
        </authorList>
    </citation>
    <scope>NUCLEOTIDE SEQUENCE [LARGE SCALE GENOMIC DNA]</scope>
    <source>
        <strain evidence="8">DF5081</strain>
    </source>
</reference>
<dbReference type="PRINTS" id="PR00326">
    <property type="entry name" value="GTP1OBG"/>
</dbReference>
<dbReference type="GO" id="GO:0003924">
    <property type="term" value="F:GTPase activity"/>
    <property type="evidence" value="ECO:0007669"/>
    <property type="project" value="InterPro"/>
</dbReference>
<protein>
    <recommendedName>
        <fullName evidence="9">OBG-type G domain-containing protein</fullName>
    </recommendedName>
</protein>
<dbReference type="InterPro" id="IPR027806">
    <property type="entry name" value="HARBI1_dom"/>
</dbReference>